<evidence type="ECO:0000256" key="1">
    <source>
        <dbReference type="ARBA" id="ARBA00022491"/>
    </source>
</evidence>
<evidence type="ECO:0000313" key="5">
    <source>
        <dbReference type="EMBL" id="HIF37149.1"/>
    </source>
</evidence>
<feature type="region of interest" description="Disordered" evidence="3">
    <location>
        <begin position="1"/>
        <end position="38"/>
    </location>
</feature>
<keyword evidence="2" id="KW-0235">DNA replication</keyword>
<dbReference type="Proteomes" id="UP000585802">
    <property type="component" value="Unassembled WGS sequence"/>
</dbReference>
<accession>A0A7J4GT22</accession>
<evidence type="ECO:0000313" key="6">
    <source>
        <dbReference type="Proteomes" id="UP000585802"/>
    </source>
</evidence>
<name>A0A7J4GT22_9ARCH</name>
<dbReference type="Gene3D" id="3.90.198.10">
    <property type="entry name" value="Replication Fork Single-Stranded Dna Binding Protein"/>
    <property type="match status" value="1"/>
</dbReference>
<gene>
    <name evidence="5" type="ORF">EYQ70_01860</name>
</gene>
<dbReference type="InterPro" id="IPR012340">
    <property type="entry name" value="NA-bd_OB-fold"/>
</dbReference>
<dbReference type="GO" id="GO:0039693">
    <property type="term" value="P:viral DNA genome replication"/>
    <property type="evidence" value="ECO:0007669"/>
    <property type="project" value="UniProtKB-KW"/>
</dbReference>
<dbReference type="InterPro" id="IPR046395">
    <property type="entry name" value="SSB_T4"/>
</dbReference>
<dbReference type="AlphaFoldDB" id="A0A7J4GT22"/>
<feature type="non-terminal residue" evidence="5">
    <location>
        <position position="250"/>
    </location>
</feature>
<dbReference type="SUPFAM" id="SSF50249">
    <property type="entry name" value="Nucleic acid-binding proteins"/>
    <property type="match status" value="1"/>
</dbReference>
<sequence length="250" mass="28968">MSFADMKKKRGDKLQSLLKETAKINAPARGQGDDDRFWRPELDKSGNGMAVVRFLPAPEKEDLPWARSWNHGFQGPGGWYIENSLTTLGQKDPVSEYNSQLWNSGIEANKEIARKQKRRLTYVSNVYVLKDPANPQNENQVRLYKYGKKIWDKLNDKMNPQFEDETPVNPFDLWEGANFKLKIRKIDGFSNYDKSEFENPTPLDEDEAKMEEVWKTEHSLSEFIDPKNFKPYTELKEKLDRVLGITTGTA</sequence>
<dbReference type="InterPro" id="IPR044947">
    <property type="entry name" value="Phage_T4_Gp32_ssDNA-bd_sf"/>
</dbReference>
<keyword evidence="2" id="KW-1194">Viral DNA replication</keyword>
<evidence type="ECO:0000256" key="2">
    <source>
        <dbReference type="ARBA" id="ARBA00023109"/>
    </source>
</evidence>
<dbReference type="GO" id="GO:0003697">
    <property type="term" value="F:single-stranded DNA binding"/>
    <property type="evidence" value="ECO:0007669"/>
    <property type="project" value="InterPro"/>
</dbReference>
<protein>
    <submittedName>
        <fullName evidence="5">Single-stranded DNA-binding protein</fullName>
    </submittedName>
</protein>
<comment type="caution">
    <text evidence="5">The sequence shown here is derived from an EMBL/GenBank/DDBJ whole genome shotgun (WGS) entry which is preliminary data.</text>
</comment>
<feature type="domain" description="Bacteriophage T4 Gp32 single-stranded DNA-binding" evidence="4">
    <location>
        <begin position="46"/>
        <end position="242"/>
    </location>
</feature>
<keyword evidence="5" id="KW-0238">DNA-binding</keyword>
<dbReference type="EMBL" id="DUCX01000032">
    <property type="protein sequence ID" value="HIF37149.1"/>
    <property type="molecule type" value="Genomic_DNA"/>
</dbReference>
<reference evidence="6" key="1">
    <citation type="journal article" date="2019" name="bioRxiv">
        <title>Genome diversification in globally distributed novel marine Proteobacteria is linked to environmental adaptation.</title>
        <authorList>
            <person name="Zhou Z."/>
            <person name="Tran P.Q."/>
            <person name="Kieft K."/>
            <person name="Anantharaman K."/>
        </authorList>
    </citation>
    <scope>NUCLEOTIDE SEQUENCE [LARGE SCALE GENOMIC DNA]</scope>
</reference>
<keyword evidence="1" id="KW-0678">Repressor</keyword>
<dbReference type="HAMAP" id="MF_04152">
    <property type="entry name" value="SSB_T4"/>
    <property type="match status" value="1"/>
</dbReference>
<proteinExistence type="inferred from homology"/>
<organism evidence="5 6">
    <name type="scientific">Marine Group III euryarchaeote</name>
    <dbReference type="NCBI Taxonomy" id="2173149"/>
    <lineage>
        <taxon>Archaea</taxon>
        <taxon>Methanobacteriati</taxon>
        <taxon>Thermoplasmatota</taxon>
        <taxon>Thermoplasmata</taxon>
        <taxon>Candidatus Thermoprofundales</taxon>
    </lineage>
</organism>
<evidence type="ECO:0000259" key="4">
    <source>
        <dbReference type="Pfam" id="PF08804"/>
    </source>
</evidence>
<evidence type="ECO:0000256" key="3">
    <source>
        <dbReference type="SAM" id="MobiDB-lite"/>
    </source>
</evidence>
<dbReference type="InterPro" id="IPR012339">
    <property type="entry name" value="Phage_T4_Gp32_ssDNA-bd"/>
</dbReference>
<dbReference type="Pfam" id="PF08804">
    <property type="entry name" value="gp32"/>
    <property type="match status" value="1"/>
</dbReference>